<dbReference type="Proteomes" id="UP000031670">
    <property type="component" value="Unassembled WGS sequence"/>
</dbReference>
<reference evidence="18 21" key="1">
    <citation type="submission" date="2015-01" db="EMBL/GenBank/DDBJ databases">
        <title>Vibrio sp. C5 JCM 19232 whole genome shotgun sequence.</title>
        <authorList>
            <person name="Sawabe T."/>
            <person name="Meirelles P."/>
            <person name="Feng G."/>
            <person name="Sayaka M."/>
            <person name="Hattori M."/>
            <person name="Ohkuma M."/>
        </authorList>
    </citation>
    <scope>NUCLEOTIDE SEQUENCE [LARGE SCALE GENOMIC DNA]</scope>
    <source>
        <strain evidence="18 21">JCM19232</strain>
    </source>
</reference>
<evidence type="ECO:0000256" key="5">
    <source>
        <dbReference type="ARBA" id="ARBA00022605"/>
    </source>
</evidence>
<dbReference type="InterPro" id="IPR012000">
    <property type="entry name" value="Thiamin_PyroP_enz_cen_dom"/>
</dbReference>
<dbReference type="STRING" id="1481914.JCM19241_5788"/>
<dbReference type="PANTHER" id="PTHR18968:SF13">
    <property type="entry name" value="ACETOLACTATE SYNTHASE CATALYTIC SUBUNIT, MITOCHONDRIAL"/>
    <property type="match status" value="1"/>
</dbReference>
<dbReference type="Gene3D" id="3.40.50.1220">
    <property type="entry name" value="TPP-binding domain"/>
    <property type="match status" value="1"/>
</dbReference>
<dbReference type="InterPro" id="IPR029061">
    <property type="entry name" value="THDP-binding"/>
</dbReference>
<dbReference type="SUPFAM" id="SSF52467">
    <property type="entry name" value="DHS-like NAD/FAD-binding domain"/>
    <property type="match status" value="1"/>
</dbReference>
<keyword evidence="11 14" id="KW-0786">Thiamine pyrophosphate</keyword>
<evidence type="ECO:0000256" key="8">
    <source>
        <dbReference type="ARBA" id="ARBA00022723"/>
    </source>
</evidence>
<dbReference type="AlphaFoldDB" id="A0A0B8PD84"/>
<dbReference type="FunFam" id="3.40.50.970:FF:000007">
    <property type="entry name" value="Acetolactate synthase"/>
    <property type="match status" value="1"/>
</dbReference>
<dbReference type="GO" id="GO:0009099">
    <property type="term" value="P:L-valine biosynthetic process"/>
    <property type="evidence" value="ECO:0007669"/>
    <property type="project" value="UniProtKB-UniPathway"/>
</dbReference>
<evidence type="ECO:0000256" key="1">
    <source>
        <dbReference type="ARBA" id="ARBA00004974"/>
    </source>
</evidence>
<dbReference type="InterPro" id="IPR011766">
    <property type="entry name" value="TPP_enzyme_TPP-bd"/>
</dbReference>
<dbReference type="InterPro" id="IPR012001">
    <property type="entry name" value="Thiamin_PyroP_enz_TPP-bd_dom"/>
</dbReference>
<dbReference type="Gene3D" id="3.40.50.970">
    <property type="match status" value="2"/>
</dbReference>
<keyword evidence="5 14" id="KW-0028">Amino-acid biosynthesis</keyword>
<comment type="cofactor">
    <cofactor evidence="14">
        <name>thiamine diphosphate</name>
        <dbReference type="ChEBI" id="CHEBI:58937"/>
    </cofactor>
    <text evidence="14">Binds 1 thiamine pyrophosphate per subunit.</text>
</comment>
<reference evidence="19 20" key="2">
    <citation type="submission" date="2015-01" db="EMBL/GenBank/DDBJ databases">
        <title>Vibrio sp. C94 JCM 19241 whole genome shotgun sequence.</title>
        <authorList>
            <person name="Sawabe T."/>
            <person name="Meirelles P."/>
            <person name="Feng G."/>
            <person name="Sayaka M."/>
            <person name="Hattori M."/>
            <person name="Ohkuma M."/>
        </authorList>
    </citation>
    <scope>NUCLEOTIDE SEQUENCE [LARGE SCALE GENOMIC DNA]</scope>
    <source>
        <strain evidence="20">JCM 19241</strain>
        <strain evidence="19">JCM19241</strain>
    </source>
</reference>
<comment type="caution">
    <text evidence="18">The sequence shown here is derived from an EMBL/GenBank/DDBJ whole genome shotgun (WGS) entry which is preliminary data.</text>
</comment>
<feature type="domain" description="Thiamine pyrophosphate enzyme central" evidence="15">
    <location>
        <begin position="197"/>
        <end position="332"/>
    </location>
</feature>
<evidence type="ECO:0000256" key="6">
    <source>
        <dbReference type="ARBA" id="ARBA00022630"/>
    </source>
</evidence>
<keyword evidence="7 14" id="KW-0808">Transferase</keyword>
<evidence type="ECO:0000256" key="13">
    <source>
        <dbReference type="ARBA" id="ARBA00048670"/>
    </source>
</evidence>
<dbReference type="NCBIfam" id="NF006525">
    <property type="entry name" value="PRK08979.1"/>
    <property type="match status" value="1"/>
</dbReference>
<evidence type="ECO:0000313" key="19">
    <source>
        <dbReference type="EMBL" id="GAM76892.1"/>
    </source>
</evidence>
<dbReference type="Proteomes" id="UP000031666">
    <property type="component" value="Unassembled WGS sequence"/>
</dbReference>
<feature type="domain" description="Thiamine pyrophosphate enzyme N-terminal TPP-binding" evidence="17">
    <location>
        <begin position="5"/>
        <end position="120"/>
    </location>
</feature>
<evidence type="ECO:0000259" key="16">
    <source>
        <dbReference type="Pfam" id="PF02775"/>
    </source>
</evidence>
<dbReference type="EMBL" id="BBSA01000006">
    <property type="protein sequence ID" value="GAM62557.1"/>
    <property type="molecule type" value="Genomic_DNA"/>
</dbReference>
<evidence type="ECO:0000313" key="21">
    <source>
        <dbReference type="Proteomes" id="UP000031670"/>
    </source>
</evidence>
<comment type="catalytic activity">
    <reaction evidence="13 14">
        <text>2 pyruvate + H(+) = (2S)-2-acetolactate + CO2</text>
        <dbReference type="Rhea" id="RHEA:25249"/>
        <dbReference type="ChEBI" id="CHEBI:15361"/>
        <dbReference type="ChEBI" id="CHEBI:15378"/>
        <dbReference type="ChEBI" id="CHEBI:16526"/>
        <dbReference type="ChEBI" id="CHEBI:58476"/>
        <dbReference type="EC" id="2.2.1.6"/>
    </reaction>
</comment>
<dbReference type="EC" id="2.2.1.6" evidence="4 14"/>
<dbReference type="CDD" id="cd02015">
    <property type="entry name" value="TPP_AHAS"/>
    <property type="match status" value="1"/>
</dbReference>
<reference evidence="20 21" key="3">
    <citation type="submission" date="2015-01" db="EMBL/GenBank/DDBJ databases">
        <authorList>
            <consortium name="NBRP consortium"/>
            <person name="Sawabe T."/>
            <person name="Meirelles P."/>
            <person name="Feng G."/>
            <person name="Sayaka M."/>
            <person name="Hattori M."/>
            <person name="Ohkuma M."/>
        </authorList>
    </citation>
    <scope>NUCLEOTIDE SEQUENCE [LARGE SCALE GENOMIC DNA]</scope>
    <source>
        <strain evidence="20">JCM 19241</strain>
        <strain evidence="18 21">JCM19232</strain>
        <strain evidence="19">JCM19241</strain>
    </source>
</reference>
<dbReference type="GO" id="GO:0000287">
    <property type="term" value="F:magnesium ion binding"/>
    <property type="evidence" value="ECO:0007669"/>
    <property type="project" value="UniProtKB-UniRule"/>
</dbReference>
<accession>A0A0B8PD84</accession>
<evidence type="ECO:0000313" key="18">
    <source>
        <dbReference type="EMBL" id="GAM62557.1"/>
    </source>
</evidence>
<dbReference type="Pfam" id="PF02776">
    <property type="entry name" value="TPP_enzyme_N"/>
    <property type="match status" value="1"/>
</dbReference>
<dbReference type="InterPro" id="IPR045229">
    <property type="entry name" value="TPP_enz"/>
</dbReference>
<evidence type="ECO:0000256" key="9">
    <source>
        <dbReference type="ARBA" id="ARBA00022827"/>
    </source>
</evidence>
<dbReference type="EMBL" id="BBSC01000007">
    <property type="protein sequence ID" value="GAM76892.1"/>
    <property type="molecule type" value="Genomic_DNA"/>
</dbReference>
<dbReference type="InterPro" id="IPR039368">
    <property type="entry name" value="AHAS_TPP"/>
</dbReference>
<evidence type="ECO:0000259" key="17">
    <source>
        <dbReference type="Pfam" id="PF02776"/>
    </source>
</evidence>
<comment type="similarity">
    <text evidence="3 14">Belongs to the TPP enzyme family.</text>
</comment>
<name>A0A0B8PD84_9VIBR</name>
<evidence type="ECO:0000256" key="4">
    <source>
        <dbReference type="ARBA" id="ARBA00013145"/>
    </source>
</evidence>
<dbReference type="GO" id="GO:0005948">
    <property type="term" value="C:acetolactate synthase complex"/>
    <property type="evidence" value="ECO:0007669"/>
    <property type="project" value="TreeGrafter"/>
</dbReference>
<protein>
    <recommendedName>
        <fullName evidence="4 14">Acetolactate synthase</fullName>
        <ecNumber evidence="4 14">2.2.1.6</ecNumber>
    </recommendedName>
</protein>
<keyword evidence="6" id="KW-0285">Flavoprotein</keyword>
<evidence type="ECO:0000256" key="14">
    <source>
        <dbReference type="RuleBase" id="RU003591"/>
    </source>
</evidence>
<evidence type="ECO:0000256" key="2">
    <source>
        <dbReference type="ARBA" id="ARBA00005025"/>
    </source>
</evidence>
<accession>A0A0B8QIL2</accession>
<dbReference type="GO" id="GO:0003984">
    <property type="term" value="F:acetolactate synthase activity"/>
    <property type="evidence" value="ECO:0007669"/>
    <property type="project" value="UniProtKB-EC"/>
</dbReference>
<comment type="pathway">
    <text evidence="1 14">Amino-acid biosynthesis; L-isoleucine biosynthesis; L-isoleucine from 2-oxobutanoate: step 1/4.</text>
</comment>
<dbReference type="CDD" id="cd07035">
    <property type="entry name" value="TPP_PYR_POX_like"/>
    <property type="match status" value="1"/>
</dbReference>
<dbReference type="NCBIfam" id="TIGR00118">
    <property type="entry name" value="acolac_lg"/>
    <property type="match status" value="1"/>
</dbReference>
<dbReference type="UniPathway" id="UPA00049">
    <property type="reaction ID" value="UER00059"/>
</dbReference>
<dbReference type="InterPro" id="IPR012846">
    <property type="entry name" value="Acetolactate_synth_lsu"/>
</dbReference>
<dbReference type="PROSITE" id="PS00187">
    <property type="entry name" value="TPP_ENZYMES"/>
    <property type="match status" value="1"/>
</dbReference>
<evidence type="ECO:0000313" key="20">
    <source>
        <dbReference type="Proteomes" id="UP000031666"/>
    </source>
</evidence>
<comment type="cofactor">
    <cofactor evidence="14">
        <name>Mg(2+)</name>
        <dbReference type="ChEBI" id="CHEBI:18420"/>
    </cofactor>
    <text evidence="14">Binds 1 Mg(2+) ion per subunit.</text>
</comment>
<evidence type="ECO:0000256" key="12">
    <source>
        <dbReference type="ARBA" id="ARBA00023304"/>
    </source>
</evidence>
<dbReference type="Pfam" id="PF00205">
    <property type="entry name" value="TPP_enzyme_M"/>
    <property type="match status" value="1"/>
</dbReference>
<sequence>MEMLSGAEMVVQSLIEEQVEQIFGYPGGSVLDIYDALHAKADQIKHVLVRHEQAATHMADGYARATGKPGVVMTCSGPGATNTITGIATAYMDSIPMIVITGNVPNNLIGNDAFQECDIVGVSRPVVKHSFLVKRAEDIPETIKKAFYIASTGRPGPVLIDLPKDVMNPLIKLPYEYPESVKMRSYNPTTSGHKGQIKKALKALLEAKKPVLYVGGGAVISESDEYLVQLAEELNIPVVSTLMGLGAFPGMHKNSLGMLGMHGTYEANMAMHNADLIFGVGVRFDDRTTNNLEKYCPNAKVIHIDIDPSSISKNVRVDLPIVGSAEKVLQSLTSLLSTNDARNDKEALDTWWSEIETWREKECLSYETSAERIKPQQVIETLHKLTNGDAYVASDVGQHQMFAALYYPFKKSRRWINSGGLGTMGFGLPAGMGVKFAHPEEEVVVVTGDGSIQMNIQELSTALQYDIPVKIINLNNRFLGMVKQWQDIIYQGRHSNSYMSSVPDFAAIAEAYGHVGIRIQSPDELESGLEKALAMKDRLVFVDISVDETEHVYPMQIKGEGMDKMWLSKTERT</sequence>
<dbReference type="Pfam" id="PF02775">
    <property type="entry name" value="TPP_enzyme_C"/>
    <property type="match status" value="1"/>
</dbReference>
<organism evidence="18 21">
    <name type="scientific">Vibrio ishigakensis</name>
    <dbReference type="NCBI Taxonomy" id="1481914"/>
    <lineage>
        <taxon>Bacteria</taxon>
        <taxon>Pseudomonadati</taxon>
        <taxon>Pseudomonadota</taxon>
        <taxon>Gammaproteobacteria</taxon>
        <taxon>Vibrionales</taxon>
        <taxon>Vibrionaceae</taxon>
        <taxon>Vibrio</taxon>
    </lineage>
</organism>
<dbReference type="FunFam" id="3.40.50.1220:FF:000008">
    <property type="entry name" value="Acetolactate synthase"/>
    <property type="match status" value="1"/>
</dbReference>
<evidence type="ECO:0000256" key="3">
    <source>
        <dbReference type="ARBA" id="ARBA00007812"/>
    </source>
</evidence>
<evidence type="ECO:0000256" key="11">
    <source>
        <dbReference type="ARBA" id="ARBA00023052"/>
    </source>
</evidence>
<dbReference type="GO" id="GO:0050660">
    <property type="term" value="F:flavin adenine dinucleotide binding"/>
    <property type="evidence" value="ECO:0007669"/>
    <property type="project" value="InterPro"/>
</dbReference>
<proteinExistence type="inferred from homology"/>
<gene>
    <name evidence="18" type="ORF">JCM19232_1714</name>
    <name evidence="19" type="ORF">JCM19241_5788</name>
</gene>
<keyword evidence="12 14" id="KW-0100">Branched-chain amino acid biosynthesis</keyword>
<dbReference type="GO" id="GO:0009097">
    <property type="term" value="P:isoleucine biosynthetic process"/>
    <property type="evidence" value="ECO:0007669"/>
    <property type="project" value="UniProtKB-UniPathway"/>
</dbReference>
<evidence type="ECO:0000256" key="10">
    <source>
        <dbReference type="ARBA" id="ARBA00022842"/>
    </source>
</evidence>
<dbReference type="GO" id="GO:0030976">
    <property type="term" value="F:thiamine pyrophosphate binding"/>
    <property type="evidence" value="ECO:0007669"/>
    <property type="project" value="UniProtKB-UniRule"/>
</dbReference>
<dbReference type="SUPFAM" id="SSF52518">
    <property type="entry name" value="Thiamin diphosphate-binding fold (THDP-binding)"/>
    <property type="match status" value="2"/>
</dbReference>
<feature type="domain" description="Thiamine pyrophosphate enzyme TPP-binding" evidence="16">
    <location>
        <begin position="395"/>
        <end position="544"/>
    </location>
</feature>
<dbReference type="UniPathway" id="UPA00047">
    <property type="reaction ID" value="UER00055"/>
</dbReference>
<keyword evidence="10 14" id="KW-0460">Magnesium</keyword>
<evidence type="ECO:0000256" key="7">
    <source>
        <dbReference type="ARBA" id="ARBA00022679"/>
    </source>
</evidence>
<dbReference type="FunFam" id="3.40.50.970:FF:000016">
    <property type="entry name" value="Acetolactate synthase"/>
    <property type="match status" value="1"/>
</dbReference>
<comment type="pathway">
    <text evidence="2 14">Amino-acid biosynthesis; L-valine biosynthesis; L-valine from pyruvate: step 1/4.</text>
</comment>
<keyword evidence="8 14" id="KW-0479">Metal-binding</keyword>
<evidence type="ECO:0000259" key="15">
    <source>
        <dbReference type="Pfam" id="PF00205"/>
    </source>
</evidence>
<keyword evidence="9" id="KW-0274">FAD</keyword>
<dbReference type="PANTHER" id="PTHR18968">
    <property type="entry name" value="THIAMINE PYROPHOSPHATE ENZYMES"/>
    <property type="match status" value="1"/>
</dbReference>
<dbReference type="InterPro" id="IPR000399">
    <property type="entry name" value="TPP-bd_CS"/>
</dbReference>
<dbReference type="InterPro" id="IPR029035">
    <property type="entry name" value="DHS-like_NAD/FAD-binding_dom"/>
</dbReference>
<dbReference type="NCBIfam" id="NF005058">
    <property type="entry name" value="PRK06466.1"/>
    <property type="match status" value="1"/>
</dbReference>